<dbReference type="RefSeq" id="WP_344651824.1">
    <property type="nucleotide sequence ID" value="NZ_BAAAGX010000022.1"/>
</dbReference>
<dbReference type="InterPro" id="IPR051311">
    <property type="entry name" value="DedA_domain"/>
</dbReference>
<evidence type="ECO:0000313" key="10">
    <source>
        <dbReference type="EMBL" id="GAA0262285.1"/>
    </source>
</evidence>
<feature type="transmembrane region" description="Helical" evidence="8">
    <location>
        <begin position="61"/>
        <end position="83"/>
    </location>
</feature>
<dbReference type="Pfam" id="PF09335">
    <property type="entry name" value="VTT_dom"/>
    <property type="match status" value="1"/>
</dbReference>
<evidence type="ECO:0000256" key="6">
    <source>
        <dbReference type="ARBA" id="ARBA00023136"/>
    </source>
</evidence>
<dbReference type="Proteomes" id="UP001500967">
    <property type="component" value="Unassembled WGS sequence"/>
</dbReference>
<feature type="transmembrane region" description="Helical" evidence="8">
    <location>
        <begin position="166"/>
        <end position="190"/>
    </location>
</feature>
<evidence type="ECO:0000256" key="4">
    <source>
        <dbReference type="ARBA" id="ARBA00022692"/>
    </source>
</evidence>
<protein>
    <recommendedName>
        <fullName evidence="9">VTT domain-containing protein</fullName>
    </recommendedName>
</protein>
<proteinExistence type="inferred from homology"/>
<sequence>MTRTTGPDEGDTPIPSGETAAEPTRRSRWGRTASPEEVEAAKQQWRELRPWGSPMARADKVLIGAMAAAFLLSVASLPLRPLLLSSHPVALAAVTGSSSAIGAGAAFARIGQADLWVVVLAGIVGKIKFDWLYWWAGRRWGEKGVRFLVPTERAQRLVPRLRSWPVWGKFVLVAAASVPGVPSIPTFLLAGLSGMSLPAFVLADALGSGLMTGLIAGLGYGLGQEAVDVVLLIDRYAVWISVGIAVALGVQAARAQNAHQKRQRPGS</sequence>
<dbReference type="PANTHER" id="PTHR42709:SF6">
    <property type="entry name" value="UNDECAPRENYL PHOSPHATE TRANSPORTER A"/>
    <property type="match status" value="1"/>
</dbReference>
<gene>
    <name evidence="10" type="ORF">GCM10009539_55080</name>
</gene>
<evidence type="ECO:0000256" key="5">
    <source>
        <dbReference type="ARBA" id="ARBA00022989"/>
    </source>
</evidence>
<comment type="caution">
    <text evidence="10">The sequence shown here is derived from an EMBL/GenBank/DDBJ whole genome shotgun (WGS) entry which is preliminary data.</text>
</comment>
<evidence type="ECO:0000313" key="11">
    <source>
        <dbReference type="Proteomes" id="UP001500967"/>
    </source>
</evidence>
<feature type="region of interest" description="Disordered" evidence="7">
    <location>
        <begin position="1"/>
        <end position="38"/>
    </location>
</feature>
<comment type="similarity">
    <text evidence="2">Belongs to the DedA family.</text>
</comment>
<feature type="transmembrane region" description="Helical" evidence="8">
    <location>
        <begin position="89"/>
        <end position="108"/>
    </location>
</feature>
<evidence type="ECO:0000256" key="2">
    <source>
        <dbReference type="ARBA" id="ARBA00010792"/>
    </source>
</evidence>
<reference evidence="10 11" key="1">
    <citation type="journal article" date="2019" name="Int. J. Syst. Evol. Microbiol.">
        <title>The Global Catalogue of Microorganisms (GCM) 10K type strain sequencing project: providing services to taxonomists for standard genome sequencing and annotation.</title>
        <authorList>
            <consortium name="The Broad Institute Genomics Platform"/>
            <consortium name="The Broad Institute Genome Sequencing Center for Infectious Disease"/>
            <person name="Wu L."/>
            <person name="Ma J."/>
        </authorList>
    </citation>
    <scope>NUCLEOTIDE SEQUENCE [LARGE SCALE GENOMIC DNA]</scope>
    <source>
        <strain evidence="10 11">JCM 10425</strain>
    </source>
</reference>
<dbReference type="InterPro" id="IPR032816">
    <property type="entry name" value="VTT_dom"/>
</dbReference>
<keyword evidence="4 8" id="KW-0812">Transmembrane</keyword>
<feature type="domain" description="VTT" evidence="9">
    <location>
        <begin position="101"/>
        <end position="220"/>
    </location>
</feature>
<evidence type="ECO:0000256" key="8">
    <source>
        <dbReference type="SAM" id="Phobius"/>
    </source>
</evidence>
<keyword evidence="5 8" id="KW-1133">Transmembrane helix</keyword>
<comment type="subcellular location">
    <subcellularLocation>
        <location evidence="1">Cell membrane</location>
        <topology evidence="1">Multi-pass membrane protein</topology>
    </subcellularLocation>
</comment>
<keyword evidence="3" id="KW-1003">Cell membrane</keyword>
<feature type="transmembrane region" description="Helical" evidence="8">
    <location>
        <begin position="236"/>
        <end position="255"/>
    </location>
</feature>
<feature type="transmembrane region" description="Helical" evidence="8">
    <location>
        <begin position="115"/>
        <end position="136"/>
    </location>
</feature>
<keyword evidence="11" id="KW-1185">Reference proteome</keyword>
<name>A0ABN0UV35_9ACTN</name>
<evidence type="ECO:0000256" key="7">
    <source>
        <dbReference type="SAM" id="MobiDB-lite"/>
    </source>
</evidence>
<dbReference type="PANTHER" id="PTHR42709">
    <property type="entry name" value="ALKALINE PHOSPHATASE LIKE PROTEIN"/>
    <property type="match status" value="1"/>
</dbReference>
<evidence type="ECO:0000256" key="1">
    <source>
        <dbReference type="ARBA" id="ARBA00004651"/>
    </source>
</evidence>
<dbReference type="EMBL" id="BAAAGX010000022">
    <property type="protein sequence ID" value="GAA0262285.1"/>
    <property type="molecule type" value="Genomic_DNA"/>
</dbReference>
<accession>A0ABN0UV35</accession>
<evidence type="ECO:0000256" key="3">
    <source>
        <dbReference type="ARBA" id="ARBA00022475"/>
    </source>
</evidence>
<feature type="transmembrane region" description="Helical" evidence="8">
    <location>
        <begin position="197"/>
        <end position="216"/>
    </location>
</feature>
<evidence type="ECO:0000259" key="9">
    <source>
        <dbReference type="Pfam" id="PF09335"/>
    </source>
</evidence>
<keyword evidence="6 8" id="KW-0472">Membrane</keyword>
<organism evidence="10 11">
    <name type="scientific">Cryptosporangium japonicum</name>
    <dbReference type="NCBI Taxonomy" id="80872"/>
    <lineage>
        <taxon>Bacteria</taxon>
        <taxon>Bacillati</taxon>
        <taxon>Actinomycetota</taxon>
        <taxon>Actinomycetes</taxon>
        <taxon>Cryptosporangiales</taxon>
        <taxon>Cryptosporangiaceae</taxon>
        <taxon>Cryptosporangium</taxon>
    </lineage>
</organism>